<keyword evidence="3" id="KW-0732">Signal</keyword>
<evidence type="ECO:0000256" key="1">
    <source>
        <dbReference type="SAM" id="MobiDB-lite"/>
    </source>
</evidence>
<evidence type="ECO:0000313" key="4">
    <source>
        <dbReference type="EMBL" id="GAA2097242.1"/>
    </source>
</evidence>
<proteinExistence type="predicted"/>
<keyword evidence="2" id="KW-1133">Transmembrane helix</keyword>
<accession>A0ABN2WSL8</accession>
<evidence type="ECO:0000313" key="5">
    <source>
        <dbReference type="Proteomes" id="UP001500984"/>
    </source>
</evidence>
<feature type="compositionally biased region" description="Acidic residues" evidence="1">
    <location>
        <begin position="64"/>
        <end position="85"/>
    </location>
</feature>
<name>A0ABN2WSL8_9MICO</name>
<gene>
    <name evidence="4" type="ORF">GCM10009823_17830</name>
</gene>
<evidence type="ECO:0008006" key="6">
    <source>
        <dbReference type="Google" id="ProtNLM"/>
    </source>
</evidence>
<evidence type="ECO:0000256" key="3">
    <source>
        <dbReference type="SAM" id="SignalP"/>
    </source>
</evidence>
<feature type="chain" id="PRO_5046455460" description="LPXTG-motif cell wall anchor domain-containing protein" evidence="3">
    <location>
        <begin position="25"/>
        <end position="448"/>
    </location>
</feature>
<evidence type="ECO:0000256" key="2">
    <source>
        <dbReference type="SAM" id="Phobius"/>
    </source>
</evidence>
<feature type="region of interest" description="Disordered" evidence="1">
    <location>
        <begin position="23"/>
        <end position="97"/>
    </location>
</feature>
<keyword evidence="2" id="KW-0472">Membrane</keyword>
<keyword evidence="2" id="KW-0812">Transmembrane</keyword>
<reference evidence="4 5" key="1">
    <citation type="journal article" date="2019" name="Int. J. Syst. Evol. Microbiol.">
        <title>The Global Catalogue of Microorganisms (GCM) 10K type strain sequencing project: providing services to taxonomists for standard genome sequencing and annotation.</title>
        <authorList>
            <consortium name="The Broad Institute Genomics Platform"/>
            <consortium name="The Broad Institute Genome Sequencing Center for Infectious Disease"/>
            <person name="Wu L."/>
            <person name="Ma J."/>
        </authorList>
    </citation>
    <scope>NUCLEOTIDE SEQUENCE [LARGE SCALE GENOMIC DNA]</scope>
    <source>
        <strain evidence="4 5">JCM 15900</strain>
    </source>
</reference>
<organism evidence="4 5">
    <name type="scientific">Brevibacterium salitolerans</name>
    <dbReference type="NCBI Taxonomy" id="1403566"/>
    <lineage>
        <taxon>Bacteria</taxon>
        <taxon>Bacillati</taxon>
        <taxon>Actinomycetota</taxon>
        <taxon>Actinomycetes</taxon>
        <taxon>Micrococcales</taxon>
        <taxon>Brevibacteriaceae</taxon>
        <taxon>Brevibacterium</taxon>
    </lineage>
</organism>
<sequence>MRTLKSTVLAVAVALTFTGYGAAAASAAPAPAETTSATEETAPPADGTEDTATPTDDAGNPPDESAEPTEESTEEATEDSTEEAAEPALTVSPTTLTDIEFLEDGVTAEATGLDPDTAYTVQVTADGGYSVRPESLHSDADGRAAAQLHPATTEVAIPGTHTVEVRDASGALVAAADLTLTEEEAPAEPRVQTDRDTISVSELEADGLGFSGTGFEPHQEVVATAAYTTSGTLYLEELTADANGVLTGSVRPDGVEPEPGEVELSVLESGEGPSVLARTAFTITGDDPTGEPETEPSLTVDPTTISAERFVDAENGGVTLAVSDCAPGDLATFTVTAAEDSDVVAYEDTRELDEDGAGAVLIYGLDTSRPDLYTGAYDVTVRCPGFATLTGGFEVTGAQDGGGSEAGGSSMPRTGAELTGLALGAGLLALGGATLMMSAGLGRNRRTR</sequence>
<dbReference type="RefSeq" id="WP_344336923.1">
    <property type="nucleotide sequence ID" value="NZ_BAAAPZ010000006.1"/>
</dbReference>
<comment type="caution">
    <text evidence="4">The sequence shown here is derived from an EMBL/GenBank/DDBJ whole genome shotgun (WGS) entry which is preliminary data.</text>
</comment>
<dbReference type="EMBL" id="BAAAPZ010000006">
    <property type="protein sequence ID" value="GAA2097242.1"/>
    <property type="molecule type" value="Genomic_DNA"/>
</dbReference>
<protein>
    <recommendedName>
        <fullName evidence="6">LPXTG-motif cell wall anchor domain-containing protein</fullName>
    </recommendedName>
</protein>
<dbReference type="Proteomes" id="UP001500984">
    <property type="component" value="Unassembled WGS sequence"/>
</dbReference>
<feature type="compositionally biased region" description="Low complexity" evidence="1">
    <location>
        <begin position="23"/>
        <end position="45"/>
    </location>
</feature>
<feature type="signal peptide" evidence="3">
    <location>
        <begin position="1"/>
        <end position="24"/>
    </location>
</feature>
<keyword evidence="5" id="KW-1185">Reference proteome</keyword>
<feature type="transmembrane region" description="Helical" evidence="2">
    <location>
        <begin position="421"/>
        <end position="442"/>
    </location>
</feature>